<keyword evidence="1" id="KW-0732">Signal</keyword>
<evidence type="ECO:0000256" key="1">
    <source>
        <dbReference type="SAM" id="SignalP"/>
    </source>
</evidence>
<gene>
    <name evidence="2" type="ORF">EI97DRAFT_435712</name>
</gene>
<evidence type="ECO:0000313" key="3">
    <source>
        <dbReference type="Proteomes" id="UP000800097"/>
    </source>
</evidence>
<dbReference type="RefSeq" id="XP_033651329.1">
    <property type="nucleotide sequence ID" value="XM_033798929.1"/>
</dbReference>
<evidence type="ECO:0008006" key="4">
    <source>
        <dbReference type="Google" id="ProtNLM"/>
    </source>
</evidence>
<name>A0A6A6JAZ8_WESOR</name>
<sequence>MFAQSWFSLFVLRSLRGSHVLLPCSRCKEDAMIMILERRVSEQLITCWLDSMAARSAPCTLHLFFNRDLRRAGIGNGVSQAYERK</sequence>
<dbReference type="GeneID" id="54552104"/>
<feature type="chain" id="PRO_5025386245" description="Secreted protein" evidence="1">
    <location>
        <begin position="18"/>
        <end position="85"/>
    </location>
</feature>
<feature type="signal peptide" evidence="1">
    <location>
        <begin position="1"/>
        <end position="17"/>
    </location>
</feature>
<proteinExistence type="predicted"/>
<organism evidence="2 3">
    <name type="scientific">Westerdykella ornata</name>
    <dbReference type="NCBI Taxonomy" id="318751"/>
    <lineage>
        <taxon>Eukaryota</taxon>
        <taxon>Fungi</taxon>
        <taxon>Dikarya</taxon>
        <taxon>Ascomycota</taxon>
        <taxon>Pezizomycotina</taxon>
        <taxon>Dothideomycetes</taxon>
        <taxon>Pleosporomycetidae</taxon>
        <taxon>Pleosporales</taxon>
        <taxon>Sporormiaceae</taxon>
        <taxon>Westerdykella</taxon>
    </lineage>
</organism>
<keyword evidence="3" id="KW-1185">Reference proteome</keyword>
<reference evidence="2" key="1">
    <citation type="journal article" date="2020" name="Stud. Mycol.">
        <title>101 Dothideomycetes genomes: a test case for predicting lifestyles and emergence of pathogens.</title>
        <authorList>
            <person name="Haridas S."/>
            <person name="Albert R."/>
            <person name="Binder M."/>
            <person name="Bloem J."/>
            <person name="Labutti K."/>
            <person name="Salamov A."/>
            <person name="Andreopoulos B."/>
            <person name="Baker S."/>
            <person name="Barry K."/>
            <person name="Bills G."/>
            <person name="Bluhm B."/>
            <person name="Cannon C."/>
            <person name="Castanera R."/>
            <person name="Culley D."/>
            <person name="Daum C."/>
            <person name="Ezra D."/>
            <person name="Gonzalez J."/>
            <person name="Henrissat B."/>
            <person name="Kuo A."/>
            <person name="Liang C."/>
            <person name="Lipzen A."/>
            <person name="Lutzoni F."/>
            <person name="Magnuson J."/>
            <person name="Mondo S."/>
            <person name="Nolan M."/>
            <person name="Ohm R."/>
            <person name="Pangilinan J."/>
            <person name="Park H.-J."/>
            <person name="Ramirez L."/>
            <person name="Alfaro M."/>
            <person name="Sun H."/>
            <person name="Tritt A."/>
            <person name="Yoshinaga Y."/>
            <person name="Zwiers L.-H."/>
            <person name="Turgeon B."/>
            <person name="Goodwin S."/>
            <person name="Spatafora J."/>
            <person name="Crous P."/>
            <person name="Grigoriev I."/>
        </authorList>
    </citation>
    <scope>NUCLEOTIDE SEQUENCE</scope>
    <source>
        <strain evidence="2">CBS 379.55</strain>
    </source>
</reference>
<dbReference type="AlphaFoldDB" id="A0A6A6JAZ8"/>
<dbReference type="EMBL" id="ML986507">
    <property type="protein sequence ID" value="KAF2273790.1"/>
    <property type="molecule type" value="Genomic_DNA"/>
</dbReference>
<dbReference type="Proteomes" id="UP000800097">
    <property type="component" value="Unassembled WGS sequence"/>
</dbReference>
<evidence type="ECO:0000313" key="2">
    <source>
        <dbReference type="EMBL" id="KAF2273790.1"/>
    </source>
</evidence>
<protein>
    <recommendedName>
        <fullName evidence="4">Secreted protein</fullName>
    </recommendedName>
</protein>
<accession>A0A6A6JAZ8</accession>